<keyword evidence="3" id="KW-0964">Secreted</keyword>
<name>A0A6A4K8Z0_APOLU</name>
<dbReference type="GO" id="GO:0016042">
    <property type="term" value="P:lipid catabolic process"/>
    <property type="evidence" value="ECO:0007669"/>
    <property type="project" value="TreeGrafter"/>
</dbReference>
<dbReference type="AlphaFoldDB" id="A0A6A4K8Z0"/>
<dbReference type="InterPro" id="IPR013818">
    <property type="entry name" value="Lipase"/>
</dbReference>
<dbReference type="SUPFAM" id="SSF53474">
    <property type="entry name" value="alpha/beta-Hydrolases"/>
    <property type="match status" value="1"/>
</dbReference>
<comment type="caution">
    <text evidence="5">The sequence shown here is derived from an EMBL/GenBank/DDBJ whole genome shotgun (WGS) entry which is preliminary data.</text>
</comment>
<evidence type="ECO:0000256" key="4">
    <source>
        <dbReference type="RuleBase" id="RU004262"/>
    </source>
</evidence>
<dbReference type="Pfam" id="PF00151">
    <property type="entry name" value="Lipase"/>
    <property type="match status" value="1"/>
</dbReference>
<keyword evidence="6" id="KW-1185">Reference proteome</keyword>
<proteinExistence type="inferred from homology"/>
<evidence type="ECO:0000313" key="5">
    <source>
        <dbReference type="EMBL" id="KAF6211243.1"/>
    </source>
</evidence>
<dbReference type="GO" id="GO:0017171">
    <property type="term" value="F:serine hydrolase activity"/>
    <property type="evidence" value="ECO:0007669"/>
    <property type="project" value="TreeGrafter"/>
</dbReference>
<dbReference type="PANTHER" id="PTHR11610">
    <property type="entry name" value="LIPASE"/>
    <property type="match status" value="1"/>
</dbReference>
<gene>
    <name evidence="5" type="ORF">GE061_014360</name>
</gene>
<protein>
    <submittedName>
        <fullName evidence="5">Uncharacterized protein</fullName>
    </submittedName>
</protein>
<dbReference type="Gene3D" id="3.40.50.1820">
    <property type="entry name" value="alpha/beta hydrolase"/>
    <property type="match status" value="1"/>
</dbReference>
<dbReference type="InterPro" id="IPR000734">
    <property type="entry name" value="TAG_lipase"/>
</dbReference>
<dbReference type="OrthoDB" id="199913at2759"/>
<evidence type="ECO:0000256" key="2">
    <source>
        <dbReference type="ARBA" id="ARBA00010701"/>
    </source>
</evidence>
<evidence type="ECO:0000256" key="1">
    <source>
        <dbReference type="ARBA" id="ARBA00004613"/>
    </source>
</evidence>
<sequence>MRIKTRCLVLTILIGTLIITETTEKVETTGVHSILSTLSSLISAPLSWYWNAVCLLKNLSNLETMRKFISLLETIVEPCMYQEMSWNVKYNFNESVYRTWKKSSLYKWPCLRDALDSDSFVRKLTRIERILNPCTHHKLNLNQSKEELKDNKMLGYWYSLIWWFYRTFISQQVTFHLVRKKGPAIATTIYNQQIMFHGAFDASKTTKIVIHGFKSDKNSALGKLMSLAYLQNRASLGHRRRRRRKPLILKKRKVNLVIVNWDSISKRPYYIAKRKLVAVATQVQKFIKRLALEYGVEMRDIHIIGHSLGAHVSGIAGTLVKKSSWTSKKWNIKHKRGERVGRITGLDPALPGFSAEDNGFKIRRHCAKFVDIIHTTSVTFGTSEKLGHADFYVNRGPKQQPGCGAEVPEFGVPLPIPLFGDKCSHSRAYFYYAESIVFPKAFLSRKCSSYPRFAKGLCDSNLLAYMGEDVSHKARGSYYLKTAGKNNEMDHCKQLFSWIKLCYEPSDL</sequence>
<comment type="similarity">
    <text evidence="2 4">Belongs to the AB hydrolase superfamily. Lipase family.</text>
</comment>
<dbReference type="PANTHER" id="PTHR11610:SF173">
    <property type="entry name" value="LIPASE DOMAIN-CONTAINING PROTEIN-RELATED"/>
    <property type="match status" value="1"/>
</dbReference>
<evidence type="ECO:0000256" key="3">
    <source>
        <dbReference type="ARBA" id="ARBA00022525"/>
    </source>
</evidence>
<dbReference type="GO" id="GO:0005615">
    <property type="term" value="C:extracellular space"/>
    <property type="evidence" value="ECO:0007669"/>
    <property type="project" value="TreeGrafter"/>
</dbReference>
<organism evidence="5 6">
    <name type="scientific">Apolygus lucorum</name>
    <name type="common">Small green plant bug</name>
    <name type="synonym">Lygocoris lucorum</name>
    <dbReference type="NCBI Taxonomy" id="248454"/>
    <lineage>
        <taxon>Eukaryota</taxon>
        <taxon>Metazoa</taxon>
        <taxon>Ecdysozoa</taxon>
        <taxon>Arthropoda</taxon>
        <taxon>Hexapoda</taxon>
        <taxon>Insecta</taxon>
        <taxon>Pterygota</taxon>
        <taxon>Neoptera</taxon>
        <taxon>Paraneoptera</taxon>
        <taxon>Hemiptera</taxon>
        <taxon>Heteroptera</taxon>
        <taxon>Panheteroptera</taxon>
        <taxon>Cimicomorpha</taxon>
        <taxon>Miridae</taxon>
        <taxon>Mirini</taxon>
        <taxon>Apolygus</taxon>
    </lineage>
</organism>
<dbReference type="InterPro" id="IPR029058">
    <property type="entry name" value="AB_hydrolase_fold"/>
</dbReference>
<dbReference type="Proteomes" id="UP000466442">
    <property type="component" value="Linkage Group LG5"/>
</dbReference>
<evidence type="ECO:0000313" key="6">
    <source>
        <dbReference type="Proteomes" id="UP000466442"/>
    </source>
</evidence>
<comment type="subcellular location">
    <subcellularLocation>
        <location evidence="1">Secreted</location>
    </subcellularLocation>
</comment>
<reference evidence="5" key="1">
    <citation type="journal article" date="2021" name="Mol. Ecol. Resour.">
        <title>Apolygus lucorum genome provides insights into omnivorousness and mesophyll feeding.</title>
        <authorList>
            <person name="Liu Y."/>
            <person name="Liu H."/>
            <person name="Wang H."/>
            <person name="Huang T."/>
            <person name="Liu B."/>
            <person name="Yang B."/>
            <person name="Yin L."/>
            <person name="Li B."/>
            <person name="Zhang Y."/>
            <person name="Zhang S."/>
            <person name="Jiang F."/>
            <person name="Zhang X."/>
            <person name="Ren Y."/>
            <person name="Wang B."/>
            <person name="Wang S."/>
            <person name="Lu Y."/>
            <person name="Wu K."/>
            <person name="Fan W."/>
            <person name="Wang G."/>
        </authorList>
    </citation>
    <scope>NUCLEOTIDE SEQUENCE</scope>
    <source>
        <strain evidence="5">12Hb</strain>
    </source>
</reference>
<accession>A0A6A4K8Z0</accession>
<dbReference type="GO" id="GO:0016298">
    <property type="term" value="F:lipase activity"/>
    <property type="evidence" value="ECO:0007669"/>
    <property type="project" value="InterPro"/>
</dbReference>
<dbReference type="EMBL" id="WIXP02000005">
    <property type="protein sequence ID" value="KAF6211243.1"/>
    <property type="molecule type" value="Genomic_DNA"/>
</dbReference>